<dbReference type="InterPro" id="IPR024747">
    <property type="entry name" value="Pyridox_Oxase-rel"/>
</dbReference>
<dbReference type="RefSeq" id="WP_052789691.1">
    <property type="nucleotide sequence ID" value="NZ_AVQD01000016.1"/>
</dbReference>
<dbReference type="PANTHER" id="PTHR34071">
    <property type="entry name" value="5-NITROIMIDAZOLE ANTIBIOTICS RESISTANCE PROTEIN, NIMA-FAMILY-RELATED PROTEIN-RELATED"/>
    <property type="match status" value="1"/>
</dbReference>
<evidence type="ECO:0000313" key="2">
    <source>
        <dbReference type="EMBL" id="KOA39131.1"/>
    </source>
</evidence>
<sequence length="241" mass="25863">MSMENIAGARKPAKREDERTVAGEHRMMRRADREVTDPEQIAAIIAACDIVEVAYADAEGLAIVPLNFGFDYEYDEADGVAATVLVNGAETVGSTGVVAADEVGCPGKLTLWFHSAPHGRKLDAIRAAAGGRLPVAFTMQADCEVVAGRTTCNWGEAFKSIVGNGEASLVKDLGECRHGLQALMAQQAHMPHVEFTDAQVRSVTVWKIEVDYFTTKVRAKPAPAHMHQRPAVPRAGVIGAR</sequence>
<accession>A0A0L7AV71</accession>
<dbReference type="Gene3D" id="2.30.110.10">
    <property type="entry name" value="Electron Transport, Fmn-binding Protein, Chain A"/>
    <property type="match status" value="1"/>
</dbReference>
<comment type="caution">
    <text evidence="2">The sequence shown here is derived from an EMBL/GenBank/DDBJ whole genome shotgun (WGS) entry which is preliminary data.</text>
</comment>
<dbReference type="PANTHER" id="PTHR34071:SF2">
    <property type="entry name" value="FLAVIN-NUCLEOTIDE-BINDING PROTEIN"/>
    <property type="match status" value="1"/>
</dbReference>
<evidence type="ECO:0000256" key="1">
    <source>
        <dbReference type="SAM" id="MobiDB-lite"/>
    </source>
</evidence>
<dbReference type="Proteomes" id="UP000037193">
    <property type="component" value="Unassembled WGS sequence"/>
</dbReference>
<evidence type="ECO:0000313" key="3">
    <source>
        <dbReference type="Proteomes" id="UP000037193"/>
    </source>
</evidence>
<protein>
    <submittedName>
        <fullName evidence="2">Flavin-nucleotide-binding protein</fullName>
    </submittedName>
</protein>
<dbReference type="PATRIC" id="fig|1365965.3.peg.1976"/>
<dbReference type="EMBL" id="AVQD01000016">
    <property type="protein sequence ID" value="KOA39131.1"/>
    <property type="molecule type" value="Genomic_DNA"/>
</dbReference>
<proteinExistence type="predicted"/>
<gene>
    <name evidence="2" type="ORF">BBM1128_09830</name>
</gene>
<dbReference type="Pfam" id="PF12900">
    <property type="entry name" value="Pyridox_ox_2"/>
    <property type="match status" value="1"/>
</dbReference>
<dbReference type="InterPro" id="IPR012349">
    <property type="entry name" value="Split_barrel_FMN-bd"/>
</dbReference>
<dbReference type="SUPFAM" id="SSF50475">
    <property type="entry name" value="FMN-binding split barrel"/>
    <property type="match status" value="1"/>
</dbReference>
<dbReference type="AlphaFoldDB" id="A0A0L7AV71"/>
<name>A0A0L7AV71_BIFBR</name>
<reference evidence="2 3" key="1">
    <citation type="journal article" date="2015" name="Int J Genomics">
        <title>Comparative Genomics Revealed Genetic Diversity and Species/Strain-Level Differences in Carbohydrate Metabolism of Three Probiotic Bifidobacterial Species.</title>
        <authorList>
            <person name="Odamaki T."/>
            <person name="Horigome A."/>
            <person name="Sugahara H."/>
            <person name="Hashikura N."/>
            <person name="Minami J."/>
            <person name="Xiao J.Z."/>
            <person name="Abe F."/>
        </authorList>
    </citation>
    <scope>NUCLEOTIDE SEQUENCE [LARGE SCALE GENOMIC DNA]</scope>
    <source>
        <strain evidence="2 3">MCC 1128</strain>
    </source>
</reference>
<feature type="region of interest" description="Disordered" evidence="1">
    <location>
        <begin position="1"/>
        <end position="34"/>
    </location>
</feature>
<organism evidence="2 3">
    <name type="scientific">Bifidobacterium breve MCC 1128</name>
    <dbReference type="NCBI Taxonomy" id="1365965"/>
    <lineage>
        <taxon>Bacteria</taxon>
        <taxon>Bacillati</taxon>
        <taxon>Actinomycetota</taxon>
        <taxon>Actinomycetes</taxon>
        <taxon>Bifidobacteriales</taxon>
        <taxon>Bifidobacteriaceae</taxon>
        <taxon>Bifidobacterium</taxon>
    </lineage>
</organism>
<feature type="compositionally biased region" description="Basic and acidic residues" evidence="1">
    <location>
        <begin position="14"/>
        <end position="34"/>
    </location>
</feature>